<comment type="similarity">
    <text evidence="1">Belongs to the glycosyl hydrolase 2 family.</text>
</comment>
<dbReference type="InterPro" id="IPR051913">
    <property type="entry name" value="GH2_Domain-Containing"/>
</dbReference>
<dbReference type="Gene3D" id="3.20.20.80">
    <property type="entry name" value="Glycosidases"/>
    <property type="match status" value="1"/>
</dbReference>
<dbReference type="InterPro" id="IPR013783">
    <property type="entry name" value="Ig-like_fold"/>
</dbReference>
<reference evidence="9 10" key="1">
    <citation type="submission" date="2018-08" db="EMBL/GenBank/DDBJ databases">
        <title>A genome reference for cultivated species of the human gut microbiota.</title>
        <authorList>
            <person name="Zou Y."/>
            <person name="Xue W."/>
            <person name="Luo G."/>
        </authorList>
    </citation>
    <scope>NUCLEOTIDE SEQUENCE [LARGE SCALE GENOMIC DNA]</scope>
    <source>
        <strain evidence="9 10">AF26-4BH</strain>
    </source>
</reference>
<feature type="domain" description="Glycoside hydrolase family 2 immunoglobulin-like beta-sandwich" evidence="5">
    <location>
        <begin position="187"/>
        <end position="269"/>
    </location>
</feature>
<dbReference type="SUPFAM" id="SSF49303">
    <property type="entry name" value="beta-Galactosidase/glucuronidase domain"/>
    <property type="match status" value="1"/>
</dbReference>
<evidence type="ECO:0000256" key="1">
    <source>
        <dbReference type="ARBA" id="ARBA00007401"/>
    </source>
</evidence>
<dbReference type="InterPro" id="IPR006101">
    <property type="entry name" value="Glyco_hydro_2"/>
</dbReference>
<accession>A0A3E3I8G9</accession>
<dbReference type="InterPro" id="IPR040605">
    <property type="entry name" value="Glyco_hydro2_dom5"/>
</dbReference>
<keyword evidence="2 9" id="KW-0378">Hydrolase</keyword>
<feature type="domain" description="Glycoside hydrolase family 2 catalytic" evidence="6">
    <location>
        <begin position="279"/>
        <end position="437"/>
    </location>
</feature>
<dbReference type="InterPro" id="IPR023230">
    <property type="entry name" value="Glyco_hydro_2_CS"/>
</dbReference>
<dbReference type="RefSeq" id="WP_025488697.1">
    <property type="nucleotide sequence ID" value="NZ_CALBAU010000073.1"/>
</dbReference>
<dbReference type="InterPro" id="IPR006102">
    <property type="entry name" value="Ig-like_GH2"/>
</dbReference>
<dbReference type="Pfam" id="PF02836">
    <property type="entry name" value="Glyco_hydro_2_C"/>
    <property type="match status" value="1"/>
</dbReference>
<evidence type="ECO:0000259" key="7">
    <source>
        <dbReference type="Pfam" id="PF16355"/>
    </source>
</evidence>
<dbReference type="InterPro" id="IPR036156">
    <property type="entry name" value="Beta-gal/glucu_dom_sf"/>
</dbReference>
<protein>
    <submittedName>
        <fullName evidence="9">Glycoside hydrolase family 2</fullName>
    </submittedName>
</protein>
<dbReference type="Proteomes" id="UP000261166">
    <property type="component" value="Unassembled WGS sequence"/>
</dbReference>
<name>A0A3E3I8G9_9FIRM</name>
<dbReference type="PANTHER" id="PTHR42732:SF1">
    <property type="entry name" value="BETA-MANNOSIDASE"/>
    <property type="match status" value="1"/>
</dbReference>
<sequence length="821" mass="91340">MKKISFNGNWVYHEGGGGALQSLMGGGQDTGKPVTLPHDASVGKPRDSQEENGSGNGFFVEENCNYTKEFVLKEEDKDKNIWLEFEGIYQNAFVYINNSYAGKCPYGYGNFYIDATRYVKFGEKNQIKVIVKNGVPSGRWYTGGGIYRDVKLMIADRLHLVPDGIHLACVDLEEGLAVVRSEAVLEYTGCGTRAVNVLVQLLDREGNVAAQDSMPVTVQEHTKNTYRQKLYVKNPSLWNVDAPYLYSYRICIMEGENMLDEECGSFGIRKLQLDTAHGLRINGKTVKLRGGCIHHDNGVIGSAVFAHAEEFRVKKLKEAGYNAIRSSHYPMNRKLLDACDRYGMLVMDEFSDVWTTTKVDFDYGMHMAEWWEHDVTNLVNKDYNHPCVIMYSIGNEIPETGNRFDAAWGKKLADKIRSLDDSRYVANSVNLMLSIMDRIGEIMADTSQSAQEMAGTGGAQSEINSAMSSMGEMMNRLVASEIAGKATEEAFAQVDIAGYNYAAFRYEQDGQLYPNRIIAGSETFPQDLDVNWELVEKLPYVIGDFSWTAWDYLGEAGIGKITYDKNPGMSFYAPYPCKAAYCGDMNLLGDRRPVSYWREIIWGLGSAPYLAVQPPKYHDTEHHMTSWSMTDAVRSWNWSGCEGKPVTVEVYTDAEEAALYVNGALLERREVGLEKKARVMFETVYTPGVLETVVYKDGKETGRDRIETAGSAVRIMAAADTLRIPADGSDIAYVEISMTDEEGRLNPEAGERVSISVEGPGTILGFGSADPESEENYFDTSALPFEGRLRAAVRGTGEKGSITVILNAQGCERAEVRLEAD</sequence>
<feature type="domain" description="DUF4982" evidence="7">
    <location>
        <begin position="643"/>
        <end position="701"/>
    </location>
</feature>
<evidence type="ECO:0000259" key="5">
    <source>
        <dbReference type="Pfam" id="PF00703"/>
    </source>
</evidence>
<dbReference type="PANTHER" id="PTHR42732">
    <property type="entry name" value="BETA-GALACTOSIDASE"/>
    <property type="match status" value="1"/>
</dbReference>
<feature type="region of interest" description="Disordered" evidence="4">
    <location>
        <begin position="34"/>
        <end position="57"/>
    </location>
</feature>
<dbReference type="SUPFAM" id="SSF49785">
    <property type="entry name" value="Galactose-binding domain-like"/>
    <property type="match status" value="1"/>
</dbReference>
<dbReference type="SUPFAM" id="SSF51445">
    <property type="entry name" value="(Trans)glycosidases"/>
    <property type="match status" value="1"/>
</dbReference>
<proteinExistence type="inferred from homology"/>
<evidence type="ECO:0000313" key="10">
    <source>
        <dbReference type="Proteomes" id="UP000261166"/>
    </source>
</evidence>
<dbReference type="InterPro" id="IPR008979">
    <property type="entry name" value="Galactose-bd-like_sf"/>
</dbReference>
<dbReference type="InterPro" id="IPR017853">
    <property type="entry name" value="GH"/>
</dbReference>
<evidence type="ECO:0000256" key="4">
    <source>
        <dbReference type="SAM" id="MobiDB-lite"/>
    </source>
</evidence>
<evidence type="ECO:0000256" key="2">
    <source>
        <dbReference type="ARBA" id="ARBA00022801"/>
    </source>
</evidence>
<dbReference type="GO" id="GO:0005975">
    <property type="term" value="P:carbohydrate metabolic process"/>
    <property type="evidence" value="ECO:0007669"/>
    <property type="project" value="InterPro"/>
</dbReference>
<dbReference type="PRINTS" id="PR00132">
    <property type="entry name" value="GLHYDRLASE2"/>
</dbReference>
<dbReference type="EMBL" id="QVLU01000046">
    <property type="protein sequence ID" value="RGE63368.1"/>
    <property type="molecule type" value="Genomic_DNA"/>
</dbReference>
<dbReference type="AlphaFoldDB" id="A0A3E3I8G9"/>
<keyword evidence="3" id="KW-0326">Glycosidase</keyword>
<gene>
    <name evidence="9" type="ORF">DWY69_28435</name>
</gene>
<evidence type="ECO:0000259" key="8">
    <source>
        <dbReference type="Pfam" id="PF18565"/>
    </source>
</evidence>
<comment type="caution">
    <text evidence="9">The sequence shown here is derived from an EMBL/GenBank/DDBJ whole genome shotgun (WGS) entry which is preliminary data.</text>
</comment>
<dbReference type="Pfam" id="PF16355">
    <property type="entry name" value="DUF4982"/>
    <property type="match status" value="1"/>
</dbReference>
<dbReference type="InterPro" id="IPR006103">
    <property type="entry name" value="Glyco_hydro_2_cat"/>
</dbReference>
<evidence type="ECO:0000313" key="9">
    <source>
        <dbReference type="EMBL" id="RGE63368.1"/>
    </source>
</evidence>
<dbReference type="PROSITE" id="PS00719">
    <property type="entry name" value="GLYCOSYL_HYDROL_F2_1"/>
    <property type="match status" value="1"/>
</dbReference>
<dbReference type="Gene3D" id="2.60.40.10">
    <property type="entry name" value="Immunoglobulins"/>
    <property type="match status" value="3"/>
</dbReference>
<dbReference type="OrthoDB" id="9762066at2"/>
<dbReference type="GO" id="GO:0004553">
    <property type="term" value="F:hydrolase activity, hydrolyzing O-glycosyl compounds"/>
    <property type="evidence" value="ECO:0007669"/>
    <property type="project" value="InterPro"/>
</dbReference>
<dbReference type="Pfam" id="PF00703">
    <property type="entry name" value="Glyco_hydro_2"/>
    <property type="match status" value="1"/>
</dbReference>
<evidence type="ECO:0000256" key="3">
    <source>
        <dbReference type="ARBA" id="ARBA00023295"/>
    </source>
</evidence>
<evidence type="ECO:0000259" key="6">
    <source>
        <dbReference type="Pfam" id="PF02836"/>
    </source>
</evidence>
<dbReference type="Pfam" id="PF18565">
    <property type="entry name" value="Glyco_hydro2_C5"/>
    <property type="match status" value="1"/>
</dbReference>
<feature type="domain" description="Glycoside hydrolase family 2" evidence="8">
    <location>
        <begin position="717"/>
        <end position="816"/>
    </location>
</feature>
<dbReference type="Gene3D" id="2.60.120.260">
    <property type="entry name" value="Galactose-binding domain-like"/>
    <property type="match status" value="1"/>
</dbReference>
<organism evidence="9 10">
    <name type="scientific">Eisenbergiella massiliensis</name>
    <dbReference type="NCBI Taxonomy" id="1720294"/>
    <lineage>
        <taxon>Bacteria</taxon>
        <taxon>Bacillati</taxon>
        <taxon>Bacillota</taxon>
        <taxon>Clostridia</taxon>
        <taxon>Lachnospirales</taxon>
        <taxon>Lachnospiraceae</taxon>
        <taxon>Eisenbergiella</taxon>
    </lineage>
</organism>
<dbReference type="InterPro" id="IPR032311">
    <property type="entry name" value="DUF4982"/>
</dbReference>